<dbReference type="Proteomes" id="UP000507470">
    <property type="component" value="Unassembled WGS sequence"/>
</dbReference>
<evidence type="ECO:0000313" key="3">
    <source>
        <dbReference type="Proteomes" id="UP000507470"/>
    </source>
</evidence>
<name>A0A6J8E6L5_MYTCO</name>
<feature type="compositionally biased region" description="Basic and acidic residues" evidence="1">
    <location>
        <begin position="119"/>
        <end position="138"/>
    </location>
</feature>
<dbReference type="AlphaFoldDB" id="A0A6J8E6L5"/>
<feature type="region of interest" description="Disordered" evidence="1">
    <location>
        <begin position="118"/>
        <end position="138"/>
    </location>
</feature>
<gene>
    <name evidence="2" type="ORF">MCOR_48434</name>
</gene>
<dbReference type="EMBL" id="CACVKT020008494">
    <property type="protein sequence ID" value="CAC5415756.1"/>
    <property type="molecule type" value="Genomic_DNA"/>
</dbReference>
<evidence type="ECO:0000256" key="1">
    <source>
        <dbReference type="SAM" id="MobiDB-lite"/>
    </source>
</evidence>
<proteinExistence type="predicted"/>
<keyword evidence="3" id="KW-1185">Reference proteome</keyword>
<protein>
    <submittedName>
        <fullName evidence="2">Uncharacterized protein</fullName>
    </submittedName>
</protein>
<accession>A0A6J8E6L5</accession>
<reference evidence="2 3" key="1">
    <citation type="submission" date="2020-06" db="EMBL/GenBank/DDBJ databases">
        <authorList>
            <person name="Li R."/>
            <person name="Bekaert M."/>
        </authorList>
    </citation>
    <scope>NUCLEOTIDE SEQUENCE [LARGE SCALE GENOMIC DNA]</scope>
    <source>
        <strain evidence="3">wild</strain>
    </source>
</reference>
<sequence>MRFSMEHLPLGGSNYISQDEKILSLTRTPKRKPKLQQNKPENLILLLNALQFERTYVDGAKEVVNTVAKDIETIWRDACTKLDNGHKESGKNISKLNDRIMEMKTKWAAEYQKAAGIPEKQERRAEHKAGTKDKSEISELKRELDDLKKKLDRNKEFRYYRGGHRGRRFNHQYRHYSY</sequence>
<evidence type="ECO:0000313" key="2">
    <source>
        <dbReference type="EMBL" id="CAC5415756.1"/>
    </source>
</evidence>
<organism evidence="2 3">
    <name type="scientific">Mytilus coruscus</name>
    <name type="common">Sea mussel</name>
    <dbReference type="NCBI Taxonomy" id="42192"/>
    <lineage>
        <taxon>Eukaryota</taxon>
        <taxon>Metazoa</taxon>
        <taxon>Spiralia</taxon>
        <taxon>Lophotrochozoa</taxon>
        <taxon>Mollusca</taxon>
        <taxon>Bivalvia</taxon>
        <taxon>Autobranchia</taxon>
        <taxon>Pteriomorphia</taxon>
        <taxon>Mytilida</taxon>
        <taxon>Mytiloidea</taxon>
        <taxon>Mytilidae</taxon>
        <taxon>Mytilinae</taxon>
        <taxon>Mytilus</taxon>
    </lineage>
</organism>